<reference evidence="1" key="1">
    <citation type="journal article" date="2014" name="Int. J. Syst. Evol. Microbiol.">
        <title>Complete genome sequence of Corynebacterium casei LMG S-19264T (=DSM 44701T), isolated from a smear-ripened cheese.</title>
        <authorList>
            <consortium name="US DOE Joint Genome Institute (JGI-PGF)"/>
            <person name="Walter F."/>
            <person name="Albersmeier A."/>
            <person name="Kalinowski J."/>
            <person name="Ruckert C."/>
        </authorList>
    </citation>
    <scope>NUCLEOTIDE SEQUENCE</scope>
    <source>
        <strain evidence="1">KCTC 12343</strain>
    </source>
</reference>
<name>A0AA88C543_9BURK</name>
<proteinExistence type="predicted"/>
<reference evidence="1" key="2">
    <citation type="submission" date="2022-12" db="EMBL/GenBank/DDBJ databases">
        <authorList>
            <person name="Sun Q."/>
            <person name="Kim S."/>
        </authorList>
    </citation>
    <scope>NUCLEOTIDE SEQUENCE</scope>
    <source>
        <strain evidence="1">KCTC 12343</strain>
    </source>
</reference>
<gene>
    <name evidence="1" type="ORF">GCM10007387_47190</name>
</gene>
<evidence type="ECO:0000313" key="1">
    <source>
        <dbReference type="EMBL" id="GGY59306.1"/>
    </source>
</evidence>
<organism evidence="1 2">
    <name type="scientific">Pseudoduganella albidiflava</name>
    <dbReference type="NCBI Taxonomy" id="321983"/>
    <lineage>
        <taxon>Bacteria</taxon>
        <taxon>Pseudomonadati</taxon>
        <taxon>Pseudomonadota</taxon>
        <taxon>Betaproteobacteria</taxon>
        <taxon>Burkholderiales</taxon>
        <taxon>Oxalobacteraceae</taxon>
        <taxon>Telluria group</taxon>
        <taxon>Pseudoduganella</taxon>
    </lineage>
</organism>
<dbReference type="Proteomes" id="UP000628442">
    <property type="component" value="Unassembled WGS sequence"/>
</dbReference>
<protein>
    <submittedName>
        <fullName evidence="1">Uncharacterized protein</fullName>
    </submittedName>
</protein>
<comment type="caution">
    <text evidence="1">The sequence shown here is derived from an EMBL/GenBank/DDBJ whole genome shotgun (WGS) entry which is preliminary data.</text>
</comment>
<accession>A0AA88C543</accession>
<evidence type="ECO:0000313" key="2">
    <source>
        <dbReference type="Proteomes" id="UP000628442"/>
    </source>
</evidence>
<sequence length="55" mass="6136">MNHGLCSVKGARRMGLYFAALTKQACLDSNAGLWREEKCWNKWTASHAAAAYLFS</sequence>
<dbReference type="EMBL" id="BMWV01000013">
    <property type="protein sequence ID" value="GGY59306.1"/>
    <property type="molecule type" value="Genomic_DNA"/>
</dbReference>
<dbReference type="AlphaFoldDB" id="A0AA88C543"/>